<protein>
    <submittedName>
        <fullName evidence="8">Uncharacterized protein</fullName>
    </submittedName>
</protein>
<proteinExistence type="inferred from homology"/>
<evidence type="ECO:0000256" key="3">
    <source>
        <dbReference type="ARBA" id="ARBA00022827"/>
    </source>
</evidence>
<dbReference type="GO" id="GO:0071949">
    <property type="term" value="F:FAD binding"/>
    <property type="evidence" value="ECO:0007669"/>
    <property type="project" value="InterPro"/>
</dbReference>
<gene>
    <name evidence="8" type="ORF">CHGG_01551</name>
</gene>
<dbReference type="Pfam" id="PF01494">
    <property type="entry name" value="FAD_binding_3"/>
    <property type="match status" value="1"/>
</dbReference>
<dbReference type="STRING" id="306901.Q2HE03"/>
<keyword evidence="9" id="KW-1185">Reference proteome</keyword>
<dbReference type="VEuPathDB" id="FungiDB:CHGG_01551"/>
<dbReference type="GO" id="GO:0004497">
    <property type="term" value="F:monooxygenase activity"/>
    <property type="evidence" value="ECO:0007669"/>
    <property type="project" value="UniProtKB-KW"/>
</dbReference>
<evidence type="ECO:0000313" key="8">
    <source>
        <dbReference type="EMBL" id="EAQ93316.1"/>
    </source>
</evidence>
<comment type="similarity">
    <text evidence="1">Belongs to the paxM FAD-dependent monooxygenase family.</text>
</comment>
<feature type="domain" description="FAD-binding" evidence="6">
    <location>
        <begin position="440"/>
        <end position="716"/>
    </location>
</feature>
<dbReference type="Gene3D" id="3.30.200.20">
    <property type="entry name" value="Phosphorylase Kinase, domain 1"/>
    <property type="match status" value="1"/>
</dbReference>
<organism evidence="8 9">
    <name type="scientific">Chaetomium globosum (strain ATCC 6205 / CBS 148.51 / DSM 1962 / NBRC 6347 / NRRL 1970)</name>
    <name type="common">Soil fungus</name>
    <dbReference type="NCBI Taxonomy" id="306901"/>
    <lineage>
        <taxon>Eukaryota</taxon>
        <taxon>Fungi</taxon>
        <taxon>Dikarya</taxon>
        <taxon>Ascomycota</taxon>
        <taxon>Pezizomycotina</taxon>
        <taxon>Sordariomycetes</taxon>
        <taxon>Sordariomycetidae</taxon>
        <taxon>Sordariales</taxon>
        <taxon>Chaetomiaceae</taxon>
        <taxon>Chaetomium</taxon>
    </lineage>
</organism>
<evidence type="ECO:0000256" key="1">
    <source>
        <dbReference type="ARBA" id="ARBA00007992"/>
    </source>
</evidence>
<dbReference type="PRINTS" id="PR00420">
    <property type="entry name" value="RNGMNOXGNASE"/>
</dbReference>
<keyword evidence="4" id="KW-0560">Oxidoreductase</keyword>
<dbReference type="OrthoDB" id="1047367at2759"/>
<dbReference type="SUPFAM" id="SSF54373">
    <property type="entry name" value="FAD-linked reductases, C-terminal domain"/>
    <property type="match status" value="1"/>
</dbReference>
<dbReference type="InterPro" id="IPR036188">
    <property type="entry name" value="FAD/NAD-bd_sf"/>
</dbReference>
<dbReference type="SUPFAM" id="SSF56112">
    <property type="entry name" value="Protein kinase-like (PK-like)"/>
    <property type="match status" value="1"/>
</dbReference>
<dbReference type="GeneID" id="4388004"/>
<dbReference type="eggNOG" id="KOG2614">
    <property type="taxonomic scope" value="Eukaryota"/>
</dbReference>
<dbReference type="PANTHER" id="PTHR13789">
    <property type="entry name" value="MONOOXYGENASE"/>
    <property type="match status" value="1"/>
</dbReference>
<dbReference type="InterPro" id="IPR002575">
    <property type="entry name" value="Aminoglycoside_PTrfase"/>
</dbReference>
<dbReference type="EMBL" id="CH408029">
    <property type="protein sequence ID" value="EAQ93316.1"/>
    <property type="molecule type" value="Genomic_DNA"/>
</dbReference>
<reference evidence="9" key="1">
    <citation type="journal article" date="2015" name="Genome Announc.">
        <title>Draft genome sequence of the cellulolytic fungus Chaetomium globosum.</title>
        <authorList>
            <person name="Cuomo C.A."/>
            <person name="Untereiner W.A."/>
            <person name="Ma L.-J."/>
            <person name="Grabherr M."/>
            <person name="Birren B.W."/>
        </authorList>
    </citation>
    <scope>NUCLEOTIDE SEQUENCE [LARGE SCALE GENOMIC DNA]</scope>
    <source>
        <strain evidence="9">ATCC 6205 / CBS 148.51 / DSM 1962 / NBRC 6347 / NRRL 1970</strain>
    </source>
</reference>
<dbReference type="InterPro" id="IPR011009">
    <property type="entry name" value="Kinase-like_dom_sf"/>
</dbReference>
<keyword evidence="3" id="KW-0274">FAD</keyword>
<evidence type="ECO:0000256" key="5">
    <source>
        <dbReference type="ARBA" id="ARBA00023033"/>
    </source>
</evidence>
<evidence type="ECO:0000259" key="6">
    <source>
        <dbReference type="Pfam" id="PF01494"/>
    </source>
</evidence>
<dbReference type="RefSeq" id="XP_001220772.1">
    <property type="nucleotide sequence ID" value="XM_001220771.1"/>
</dbReference>
<dbReference type="AlphaFoldDB" id="Q2HE03"/>
<evidence type="ECO:0000256" key="2">
    <source>
        <dbReference type="ARBA" id="ARBA00022630"/>
    </source>
</evidence>
<dbReference type="PANTHER" id="PTHR13789:SF261">
    <property type="entry name" value="HYDROXYLASE, PUTATIVE (AFU_ORTHOLOGUE AFUA_7G00590)-RELATED"/>
    <property type="match status" value="1"/>
</dbReference>
<evidence type="ECO:0000256" key="4">
    <source>
        <dbReference type="ARBA" id="ARBA00023002"/>
    </source>
</evidence>
<feature type="domain" description="Aminoglycoside phosphotransferase" evidence="7">
    <location>
        <begin position="60"/>
        <end position="293"/>
    </location>
</feature>
<dbReference type="Pfam" id="PF01636">
    <property type="entry name" value="APH"/>
    <property type="match status" value="1"/>
</dbReference>
<dbReference type="InterPro" id="IPR050493">
    <property type="entry name" value="FAD-dep_Monooxygenase_BioMet"/>
</dbReference>
<dbReference type="InterPro" id="IPR002938">
    <property type="entry name" value="FAD-bd"/>
</dbReference>
<dbReference type="InParanoid" id="Q2HE03"/>
<keyword evidence="5" id="KW-0503">Monooxygenase</keyword>
<sequence>MRDEMKSEKLDEERDRWVDSLDDGEICRLASSFHHGDPCTIFRPRKRGGFNVCFFIEFESTSERWVVRIPIPVMVPKAVLDEKTEIELATMRYVSAKTTIPIPRVHAYAFSDTGLNGLPFIIMDYIDGQNLKALGFGGKDSSHTFGEIGRLEGPQTPTANPEEIGVYQRPLSVEISDQELDGLEPAEVFPPKRTFSTAREFVNGLLWLANNKLEKERDQALDDRAPDSVLYAAHHFKQFIQDEWLDQSANKGPFVLALGYVAYLLVHGDMDIVIGNVLFDQDYKLVGVLDWEWSRVVPGQLMMPPIWLNAGNIEFVMLAKHAYCTQVAYLRQAVQEREKALGLPPLLSTQWAASGDVARPNQFDSLTSINVIASLLAMGDMEGSELGSLVMDKYNIVGDVGAAIHLSPNVTRILPRWGIKTENLEPSLMSRYVERTKGGDVIKDVDLTVPNARWGYPRQMVHRPALHRELKRVATSAEGVGEPVEFLPKHRVVDVKPHVGVHMDSGVLVSADVFIGADGIKSKTREAIKQTELFRTGKAAFRFLIPSCLVEFSPETESLGNQKDTLTTWFADDRRIVMYPCQNNEWLNFVCIYPDPVSETLPNHDWGRAATREEVLNAFSDFDERLLTLFRKADKTTIKAWQLLDMETLPTWTSSKLALMGDAAHPCLPYQAQGGAQAIEDAAALAAVLPMGTEPHEVPERLKLYEAIRSERAGRIQEYSRLTGKDWVNGAPVYDMRAFEEYNFNHDEMSNSASAFKTWLDAKLTSMADDELLEQPWEQAVERPLGQTLGKPVEQALEHALEKPLGQTWEQPLEILD</sequence>
<evidence type="ECO:0000259" key="7">
    <source>
        <dbReference type="Pfam" id="PF01636"/>
    </source>
</evidence>
<keyword evidence="2" id="KW-0285">Flavoprotein</keyword>
<dbReference type="Proteomes" id="UP000001056">
    <property type="component" value="Unassembled WGS sequence"/>
</dbReference>
<name>Q2HE03_CHAGB</name>
<dbReference type="HOGENOM" id="CLU_345812_0_0_1"/>
<accession>Q2HE03</accession>
<dbReference type="SUPFAM" id="SSF51905">
    <property type="entry name" value="FAD/NAD(P)-binding domain"/>
    <property type="match status" value="1"/>
</dbReference>
<dbReference type="Gene3D" id="3.50.50.60">
    <property type="entry name" value="FAD/NAD(P)-binding domain"/>
    <property type="match status" value="1"/>
</dbReference>
<evidence type="ECO:0000313" key="9">
    <source>
        <dbReference type="Proteomes" id="UP000001056"/>
    </source>
</evidence>